<protein>
    <recommendedName>
        <fullName evidence="3">GNAT family N-acetyltransferase</fullName>
    </recommendedName>
</protein>
<name>A0A174QUU7_9FIRM</name>
<dbReference type="RefSeq" id="WP_055283439.1">
    <property type="nucleotide sequence ID" value="NZ_CZAY01000013.1"/>
</dbReference>
<dbReference type="AlphaFoldDB" id="A0A174QUU7"/>
<sequence>MNRKLNVVQYNASLQKLASSFHSGNWYLDQFLRQNIALDENYGKTYVLLSQNNKCIIGYYNLSTGYLESVEENQVRKIGGAVHINCFALTEQYQGILQELSSEGMKIKFSDYFFVECLNRIREIQKEKVGFSFITLCSTMEGYHLYYRNGFNELDSDMHFSVEEAEIKCIPMYMAMDLEE</sequence>
<evidence type="ECO:0000313" key="1">
    <source>
        <dbReference type="EMBL" id="CUP75516.1"/>
    </source>
</evidence>
<gene>
    <name evidence="1" type="ORF">ERS852526_01889</name>
</gene>
<evidence type="ECO:0008006" key="3">
    <source>
        <dbReference type="Google" id="ProtNLM"/>
    </source>
</evidence>
<accession>A0A174QUU7</accession>
<dbReference type="OrthoDB" id="1863236at2"/>
<organism evidence="1 2">
    <name type="scientific">Dorea longicatena</name>
    <dbReference type="NCBI Taxonomy" id="88431"/>
    <lineage>
        <taxon>Bacteria</taxon>
        <taxon>Bacillati</taxon>
        <taxon>Bacillota</taxon>
        <taxon>Clostridia</taxon>
        <taxon>Lachnospirales</taxon>
        <taxon>Lachnospiraceae</taxon>
        <taxon>Dorea</taxon>
    </lineage>
</organism>
<dbReference type="GeneID" id="96229173"/>
<dbReference type="Gene3D" id="3.40.630.30">
    <property type="match status" value="1"/>
</dbReference>
<dbReference type="Proteomes" id="UP000095485">
    <property type="component" value="Unassembled WGS sequence"/>
</dbReference>
<reference evidence="1 2" key="1">
    <citation type="submission" date="2015-09" db="EMBL/GenBank/DDBJ databases">
        <authorList>
            <consortium name="Pathogen Informatics"/>
        </authorList>
    </citation>
    <scope>NUCLEOTIDE SEQUENCE [LARGE SCALE GENOMIC DNA]</scope>
    <source>
        <strain evidence="1 2">2789STDY5834914</strain>
    </source>
</reference>
<proteinExistence type="predicted"/>
<evidence type="ECO:0000313" key="2">
    <source>
        <dbReference type="Proteomes" id="UP000095485"/>
    </source>
</evidence>
<dbReference type="EMBL" id="CZAY01000013">
    <property type="protein sequence ID" value="CUP75516.1"/>
    <property type="molecule type" value="Genomic_DNA"/>
</dbReference>